<gene>
    <name evidence="3" type="ORF">HNR67_008157</name>
</gene>
<dbReference type="NCBIfam" id="TIGR00732">
    <property type="entry name" value="dprA"/>
    <property type="match status" value="1"/>
</dbReference>
<dbReference type="InterPro" id="IPR003488">
    <property type="entry name" value="DprA"/>
</dbReference>
<evidence type="ECO:0000313" key="3">
    <source>
        <dbReference type="EMBL" id="MBB4682039.1"/>
    </source>
</evidence>
<protein>
    <submittedName>
        <fullName evidence="3">DNA processing protein</fullName>
    </submittedName>
</protein>
<accession>A0A7W7CMB6</accession>
<dbReference type="PANTHER" id="PTHR43022:SF1">
    <property type="entry name" value="PROTEIN SMF"/>
    <property type="match status" value="1"/>
</dbReference>
<feature type="domain" description="Smf/DprA SLOG" evidence="2">
    <location>
        <begin position="79"/>
        <end position="300"/>
    </location>
</feature>
<dbReference type="EMBL" id="JACHMH010000001">
    <property type="protein sequence ID" value="MBB4682039.1"/>
    <property type="molecule type" value="Genomic_DNA"/>
</dbReference>
<evidence type="ECO:0000313" key="4">
    <source>
        <dbReference type="Proteomes" id="UP000533598"/>
    </source>
</evidence>
<sequence>MSADDPRLRLARAYLSRVAEPPAPALHRLVTELGAVAAADQVHRGDVPPPVSRETEARRTAFLPREDLAAAEALNARLLIPEDPDWPSWQFSSFAAAAAQGAAEAVPPLALWVRGEAPLAELVERAVAIVGSRSATPYGETIATELGIGLAELGVTVVSGAAMGIDGAAHRGAIIGNGPTVAVVACGLDIPYPAGHVGLLRRIVSHGGLILSEYPPGVQPAKHRFLVRNRLIAALGGGTVVVEAGIRSGATNTAAHTRTLGRPLMAVPGPVNSAMSVGCLALLRSGHAVPVGTAAQVIEASGRIGIDLSDTPEGPRRETDGLEPHALRVHEALPERSGLSAEEVAVESGLPLSRVRGLLPALELAGLAQRGDEGWHRLRANR</sequence>
<dbReference type="Proteomes" id="UP000533598">
    <property type="component" value="Unassembled WGS sequence"/>
</dbReference>
<evidence type="ECO:0000256" key="1">
    <source>
        <dbReference type="ARBA" id="ARBA00006525"/>
    </source>
</evidence>
<comment type="caution">
    <text evidence="3">The sequence shown here is derived from an EMBL/GenBank/DDBJ whole genome shotgun (WGS) entry which is preliminary data.</text>
</comment>
<dbReference type="SUPFAM" id="SSF102405">
    <property type="entry name" value="MCP/YpsA-like"/>
    <property type="match status" value="1"/>
</dbReference>
<dbReference type="Gene3D" id="3.40.50.450">
    <property type="match status" value="1"/>
</dbReference>
<dbReference type="GO" id="GO:0009294">
    <property type="term" value="P:DNA-mediated transformation"/>
    <property type="evidence" value="ECO:0007669"/>
    <property type="project" value="InterPro"/>
</dbReference>
<organism evidence="3 4">
    <name type="scientific">Crossiella cryophila</name>
    <dbReference type="NCBI Taxonomy" id="43355"/>
    <lineage>
        <taxon>Bacteria</taxon>
        <taxon>Bacillati</taxon>
        <taxon>Actinomycetota</taxon>
        <taxon>Actinomycetes</taxon>
        <taxon>Pseudonocardiales</taxon>
        <taxon>Pseudonocardiaceae</taxon>
        <taxon>Crossiella</taxon>
    </lineage>
</organism>
<comment type="similarity">
    <text evidence="1">Belongs to the DprA/Smf family.</text>
</comment>
<dbReference type="AlphaFoldDB" id="A0A7W7CMB6"/>
<dbReference type="RefSeq" id="WP_185009045.1">
    <property type="nucleotide sequence ID" value="NZ_BAAAUI010000076.1"/>
</dbReference>
<dbReference type="InterPro" id="IPR057666">
    <property type="entry name" value="DrpA_SLOG"/>
</dbReference>
<name>A0A7W7CMB6_9PSEU</name>
<reference evidence="3 4" key="1">
    <citation type="submission" date="2020-08" db="EMBL/GenBank/DDBJ databases">
        <title>Sequencing the genomes of 1000 actinobacteria strains.</title>
        <authorList>
            <person name="Klenk H.-P."/>
        </authorList>
    </citation>
    <scope>NUCLEOTIDE SEQUENCE [LARGE SCALE GENOMIC DNA]</scope>
    <source>
        <strain evidence="3 4">DSM 44230</strain>
    </source>
</reference>
<proteinExistence type="inferred from homology"/>
<keyword evidence="4" id="KW-1185">Reference proteome</keyword>
<dbReference type="PANTHER" id="PTHR43022">
    <property type="entry name" value="PROTEIN SMF"/>
    <property type="match status" value="1"/>
</dbReference>
<dbReference type="Pfam" id="PF02481">
    <property type="entry name" value="DNA_processg_A"/>
    <property type="match status" value="1"/>
</dbReference>
<evidence type="ECO:0000259" key="2">
    <source>
        <dbReference type="Pfam" id="PF02481"/>
    </source>
</evidence>